<dbReference type="InterPro" id="IPR011250">
    <property type="entry name" value="OMP/PagP_B-barrel"/>
</dbReference>
<comment type="caution">
    <text evidence="3">The sequence shown here is derived from an EMBL/GenBank/DDBJ whole genome shotgun (WGS) entry which is preliminary data.</text>
</comment>
<dbReference type="Pfam" id="PF13568">
    <property type="entry name" value="OMP_b-brl_2"/>
    <property type="match status" value="1"/>
</dbReference>
<name>A0A167H344_9FLAO</name>
<evidence type="ECO:0000313" key="3">
    <source>
        <dbReference type="EMBL" id="OAB78166.1"/>
    </source>
</evidence>
<evidence type="ECO:0000313" key="4">
    <source>
        <dbReference type="Proteomes" id="UP000077013"/>
    </source>
</evidence>
<dbReference type="SUPFAM" id="SSF56925">
    <property type="entry name" value="OMPA-like"/>
    <property type="match status" value="1"/>
</dbReference>
<gene>
    <name evidence="3" type="ORF">ULVI_11840</name>
</gene>
<proteinExistence type="predicted"/>
<dbReference type="Proteomes" id="UP000077013">
    <property type="component" value="Unassembled WGS sequence"/>
</dbReference>
<evidence type="ECO:0000259" key="2">
    <source>
        <dbReference type="Pfam" id="PF13568"/>
    </source>
</evidence>
<dbReference type="OrthoDB" id="947434at2"/>
<evidence type="ECO:0000256" key="1">
    <source>
        <dbReference type="SAM" id="SignalP"/>
    </source>
</evidence>
<accession>A0A167H344</accession>
<dbReference type="AlphaFoldDB" id="A0A167H344"/>
<dbReference type="EMBL" id="LRXL01000045">
    <property type="protein sequence ID" value="OAB78166.1"/>
    <property type="molecule type" value="Genomic_DNA"/>
</dbReference>
<dbReference type="RefSeq" id="WP_068592993.1">
    <property type="nucleotide sequence ID" value="NZ_LRXL01000045.1"/>
</dbReference>
<feature type="chain" id="PRO_5007887327" description="Outer membrane protein beta-barrel domain-containing protein" evidence="1">
    <location>
        <begin position="23"/>
        <end position="210"/>
    </location>
</feature>
<feature type="domain" description="Outer membrane protein beta-barrel" evidence="2">
    <location>
        <begin position="19"/>
        <end position="181"/>
    </location>
</feature>
<organism evidence="3 4">
    <name type="scientific">Cochleicola gelatinilyticus</name>
    <dbReference type="NCBI Taxonomy" id="1763537"/>
    <lineage>
        <taxon>Bacteria</taxon>
        <taxon>Pseudomonadati</taxon>
        <taxon>Bacteroidota</taxon>
        <taxon>Flavobacteriia</taxon>
        <taxon>Flavobacteriales</taxon>
        <taxon>Flavobacteriaceae</taxon>
        <taxon>Cochleicola</taxon>
    </lineage>
</organism>
<feature type="signal peptide" evidence="1">
    <location>
        <begin position="1"/>
        <end position="22"/>
    </location>
</feature>
<keyword evidence="4" id="KW-1185">Reference proteome</keyword>
<protein>
    <recommendedName>
        <fullName evidence="2">Outer membrane protein beta-barrel domain-containing protein</fullName>
    </recommendedName>
</protein>
<keyword evidence="1" id="KW-0732">Signal</keyword>
<dbReference type="InterPro" id="IPR025665">
    <property type="entry name" value="Beta-barrel_OMP_2"/>
</dbReference>
<dbReference type="STRING" id="1763537.ULVI_11840"/>
<sequence>MKKVFLVAAVAVFGVSTTFAQADFRMGAKAGVNFAKLTGDDVEDADGRTGFHVGGLVEIPVTEKFSIQPEVLYSQQGLQRKDEFAGTTVESKLILDYINIPVMAKFYVTDEFSLEGGPQFGFRAKSEFETNIDEDGNEGETTIDLKDDFSSFDLGAGIGAAYRLPMGVFFQARYVLGLSNVNDAGNDSEDGIFEDDLTNSVLSLSVGYKF</sequence>
<reference evidence="3 4" key="1">
    <citation type="submission" date="2016-02" db="EMBL/GenBank/DDBJ databases">
        <title>Ulvibacter sp. LPB0005, isolated from Thais luteostoma.</title>
        <authorList>
            <person name="Shin S.-K."/>
            <person name="Yi H."/>
        </authorList>
    </citation>
    <scope>NUCLEOTIDE SEQUENCE [LARGE SCALE GENOMIC DNA]</scope>
    <source>
        <strain evidence="3 4">LPB0005</strain>
    </source>
</reference>